<keyword evidence="2" id="KW-1185">Reference proteome</keyword>
<evidence type="ECO:0000313" key="2">
    <source>
        <dbReference type="Proteomes" id="UP001472677"/>
    </source>
</evidence>
<evidence type="ECO:0000313" key="1">
    <source>
        <dbReference type="EMBL" id="KAK8565303.1"/>
    </source>
</evidence>
<gene>
    <name evidence="1" type="ORF">V6N12_058869</name>
</gene>
<sequence length="74" mass="8514">MLGWTYVADQELFFSLNKTLGFHRNKKTKTKSPPFLPSLPSAARTKNNKSWCWPLLFFRVLLELLVAESELVAS</sequence>
<dbReference type="EMBL" id="JBBPBM010000010">
    <property type="protein sequence ID" value="KAK8565303.1"/>
    <property type="molecule type" value="Genomic_DNA"/>
</dbReference>
<comment type="caution">
    <text evidence="1">The sequence shown here is derived from an EMBL/GenBank/DDBJ whole genome shotgun (WGS) entry which is preliminary data.</text>
</comment>
<accession>A0ABR2ETF4</accession>
<dbReference type="Proteomes" id="UP001472677">
    <property type="component" value="Unassembled WGS sequence"/>
</dbReference>
<protein>
    <submittedName>
        <fullName evidence="1">Uncharacterized protein</fullName>
    </submittedName>
</protein>
<organism evidence="1 2">
    <name type="scientific">Hibiscus sabdariffa</name>
    <name type="common">roselle</name>
    <dbReference type="NCBI Taxonomy" id="183260"/>
    <lineage>
        <taxon>Eukaryota</taxon>
        <taxon>Viridiplantae</taxon>
        <taxon>Streptophyta</taxon>
        <taxon>Embryophyta</taxon>
        <taxon>Tracheophyta</taxon>
        <taxon>Spermatophyta</taxon>
        <taxon>Magnoliopsida</taxon>
        <taxon>eudicotyledons</taxon>
        <taxon>Gunneridae</taxon>
        <taxon>Pentapetalae</taxon>
        <taxon>rosids</taxon>
        <taxon>malvids</taxon>
        <taxon>Malvales</taxon>
        <taxon>Malvaceae</taxon>
        <taxon>Malvoideae</taxon>
        <taxon>Hibiscus</taxon>
    </lineage>
</organism>
<reference evidence="1 2" key="1">
    <citation type="journal article" date="2024" name="G3 (Bethesda)">
        <title>Genome assembly of Hibiscus sabdariffa L. provides insights into metabolisms of medicinal natural products.</title>
        <authorList>
            <person name="Kim T."/>
        </authorList>
    </citation>
    <scope>NUCLEOTIDE SEQUENCE [LARGE SCALE GENOMIC DNA]</scope>
    <source>
        <strain evidence="1">TK-2024</strain>
        <tissue evidence="1">Old leaves</tissue>
    </source>
</reference>
<name>A0ABR2ETF4_9ROSI</name>
<proteinExistence type="predicted"/>